<protein>
    <submittedName>
        <fullName evidence="2">Uncharacterized protein</fullName>
    </submittedName>
</protein>
<dbReference type="Pfam" id="PF04646">
    <property type="entry name" value="DUF604"/>
    <property type="match status" value="1"/>
</dbReference>
<dbReference type="PANTHER" id="PTHR10811">
    <property type="entry name" value="FRINGE-RELATED"/>
    <property type="match status" value="1"/>
</dbReference>
<proteinExistence type="predicted"/>
<evidence type="ECO:0000313" key="3">
    <source>
        <dbReference type="Proteomes" id="UP001152561"/>
    </source>
</evidence>
<organism evidence="2 3">
    <name type="scientific">Anisodus acutangulus</name>
    <dbReference type="NCBI Taxonomy" id="402998"/>
    <lineage>
        <taxon>Eukaryota</taxon>
        <taxon>Viridiplantae</taxon>
        <taxon>Streptophyta</taxon>
        <taxon>Embryophyta</taxon>
        <taxon>Tracheophyta</taxon>
        <taxon>Spermatophyta</taxon>
        <taxon>Magnoliopsida</taxon>
        <taxon>eudicotyledons</taxon>
        <taxon>Gunneridae</taxon>
        <taxon>Pentapetalae</taxon>
        <taxon>asterids</taxon>
        <taxon>lamiids</taxon>
        <taxon>Solanales</taxon>
        <taxon>Solanaceae</taxon>
        <taxon>Solanoideae</taxon>
        <taxon>Hyoscyameae</taxon>
        <taxon>Anisodus</taxon>
    </lineage>
</organism>
<keyword evidence="3" id="KW-1185">Reference proteome</keyword>
<comment type="caution">
    <text evidence="2">The sequence shown here is derived from an EMBL/GenBank/DDBJ whole genome shotgun (WGS) entry which is preliminary data.</text>
</comment>
<name>A0A9Q1LLA6_9SOLA</name>
<dbReference type="AlphaFoldDB" id="A0A9Q1LLA6"/>
<dbReference type="EMBL" id="JAJAGQ010000017">
    <property type="protein sequence ID" value="KAJ8537734.1"/>
    <property type="molecule type" value="Genomic_DNA"/>
</dbReference>
<dbReference type="FunFam" id="3.90.550.50:FF:000006">
    <property type="entry name" value="Fringe-related protein-like"/>
    <property type="match status" value="1"/>
</dbReference>
<keyword evidence="1" id="KW-0812">Transmembrane</keyword>
<feature type="transmembrane region" description="Helical" evidence="1">
    <location>
        <begin position="9"/>
        <end position="32"/>
    </location>
</feature>
<keyword evidence="1" id="KW-1133">Transmembrane helix</keyword>
<dbReference type="Gene3D" id="3.90.550.50">
    <property type="match status" value="1"/>
</dbReference>
<reference evidence="3" key="1">
    <citation type="journal article" date="2023" name="Proc. Natl. Acad. Sci. U.S.A.">
        <title>Genomic and structural basis for evolution of tropane alkaloid biosynthesis.</title>
        <authorList>
            <person name="Wanga Y.-J."/>
            <person name="Taina T."/>
            <person name="Yua J.-Y."/>
            <person name="Lia J."/>
            <person name="Xua B."/>
            <person name="Chenc J."/>
            <person name="D'Auriad J.C."/>
            <person name="Huanga J.-P."/>
            <person name="Huanga S.-X."/>
        </authorList>
    </citation>
    <scope>NUCLEOTIDE SEQUENCE [LARGE SCALE GENOMIC DNA]</scope>
    <source>
        <strain evidence="3">cv. KIB-2019</strain>
    </source>
</reference>
<keyword evidence="1" id="KW-0472">Membrane</keyword>
<sequence>MKKEMFQPIFFAIFMKGFLITICLVASISLIISLTPHFSNNYARSSAVAVTNNNIEKYIIKEEEDEETNISHILFGIGGSAKTWHNRSRYSDLWWRPKVTRGFVWLDEEPHQNEPWPETSPPYRVSQDTSEFKYNCWFGNRTAVRIARIVKESFELGLTNVRWYVMGDDDTVFFTENLVAVLGKYDYNQMYYIGGNSESVEQNVVCSYSMAFGGGGIAISYPLAAVLVKILDGCINRYHYMYGSDQKIGGCMAEIGVPLTHELGFHQMDIKGSPRGILAAHPVAPLVSLHHLGKLHPLFPSMNRRDSVKKLIEAYEKDPSRTVQQTLCYDLKRNWSLSVSWGYSVQLYPWIMNARELGLPVQTFNTWLDSKEPFTFDTRPNYVEPCKRPIEYFLDQVVRLQNGATLTSYSTIIGDNFNNRCENQKYKPALAIHMVNVTAPILSPLVWRQAPRRQCCEVTNGVGSELHIKIRNCNKWESETTPFYDKYGDFAYFQRIFQPVMNRTRNFELILEREKRKIKEDETF</sequence>
<gene>
    <name evidence="2" type="ORF">K7X08_014274</name>
</gene>
<dbReference type="OrthoDB" id="421979at2759"/>
<evidence type="ECO:0000256" key="1">
    <source>
        <dbReference type="SAM" id="Phobius"/>
    </source>
</evidence>
<dbReference type="Proteomes" id="UP001152561">
    <property type="component" value="Unassembled WGS sequence"/>
</dbReference>
<dbReference type="InterPro" id="IPR006740">
    <property type="entry name" value="DUF604"/>
</dbReference>
<accession>A0A9Q1LLA6</accession>
<evidence type="ECO:0000313" key="2">
    <source>
        <dbReference type="EMBL" id="KAJ8537734.1"/>
    </source>
</evidence>